<keyword evidence="3" id="KW-1185">Reference proteome</keyword>
<reference evidence="2 3" key="1">
    <citation type="submission" date="2016-10" db="EMBL/GenBank/DDBJ databases">
        <authorList>
            <person name="de Groot N.N."/>
        </authorList>
    </citation>
    <scope>NUCLEOTIDE SEQUENCE [LARGE SCALE GENOMIC DNA]</scope>
    <source>
        <strain evidence="2 3">DSM 18180</strain>
    </source>
</reference>
<dbReference type="AlphaFoldDB" id="A0A1K2IB74"/>
<dbReference type="InterPro" id="IPR050789">
    <property type="entry name" value="Diverse_Enzym_Activities"/>
</dbReference>
<dbReference type="Proteomes" id="UP000182544">
    <property type="component" value="Unassembled WGS sequence"/>
</dbReference>
<dbReference type="InterPro" id="IPR001466">
    <property type="entry name" value="Beta-lactam-related"/>
</dbReference>
<organism evidence="2 3">
    <name type="scientific">Flaviramulus basaltis</name>
    <dbReference type="NCBI Taxonomy" id="369401"/>
    <lineage>
        <taxon>Bacteria</taxon>
        <taxon>Pseudomonadati</taxon>
        <taxon>Bacteroidota</taxon>
        <taxon>Flavobacteriia</taxon>
        <taxon>Flavobacteriales</taxon>
        <taxon>Flavobacteriaceae</taxon>
        <taxon>Flaviramulus</taxon>
    </lineage>
</organism>
<evidence type="ECO:0000259" key="1">
    <source>
        <dbReference type="Pfam" id="PF00144"/>
    </source>
</evidence>
<dbReference type="Pfam" id="PF00144">
    <property type="entry name" value="Beta-lactamase"/>
    <property type="match status" value="1"/>
</dbReference>
<evidence type="ECO:0000313" key="2">
    <source>
        <dbReference type="EMBL" id="SFZ89494.1"/>
    </source>
</evidence>
<dbReference type="InterPro" id="IPR012338">
    <property type="entry name" value="Beta-lactam/transpept-like"/>
</dbReference>
<feature type="domain" description="Beta-lactamase-related" evidence="1">
    <location>
        <begin position="90"/>
        <end position="354"/>
    </location>
</feature>
<dbReference type="OrthoDB" id="9773047at2"/>
<dbReference type="PANTHER" id="PTHR43283">
    <property type="entry name" value="BETA-LACTAMASE-RELATED"/>
    <property type="match status" value="1"/>
</dbReference>
<sequence length="380" mass="43728">MKKYQIKTIVVTTIFILSLLSSCQVGRFVWYNYANITDYKIFPSRTVHKSTVPFTFYQSATGNTPKKIIAKNSLDHNQVFDFDTYLEESKTVAFLVIQNDTIKYENYFNKYNQSSVSSSFSMAKSILSILIGIAIDDGLIKSVNEPITNYIPELKKNGFDKVTIEHLLQMTSGLDFDESYISPFSEASSYYYGTNIRNAISKLKLKNEPGQEFEYTSGSPQILGLILERVINGKTVTQYLEEKLWIPLGMEYEASWSLDRKKNGIEKTFCCINARARDFAKIGRLYLNKGHWDNKQIVSEAWVKKSTKIESLNGSAPYYQYQWWIPNKNSFMAEGHLGQFIYVNPLKKIIIVRLGEKHGGVVWWSIFDRLSKNLGQELLH</sequence>
<gene>
    <name evidence="2" type="ORF">SAMN05428642_101331</name>
</gene>
<dbReference type="PANTHER" id="PTHR43283:SF7">
    <property type="entry name" value="BETA-LACTAMASE-RELATED DOMAIN-CONTAINING PROTEIN"/>
    <property type="match status" value="1"/>
</dbReference>
<dbReference type="STRING" id="369401.SAMN05428642_101331"/>
<dbReference type="Gene3D" id="3.40.710.10">
    <property type="entry name" value="DD-peptidase/beta-lactamase superfamily"/>
    <property type="match status" value="1"/>
</dbReference>
<dbReference type="SUPFAM" id="SSF56601">
    <property type="entry name" value="beta-lactamase/transpeptidase-like"/>
    <property type="match status" value="1"/>
</dbReference>
<dbReference type="RefSeq" id="WP_072399967.1">
    <property type="nucleotide sequence ID" value="NZ_FPKV01000001.1"/>
</dbReference>
<accession>A0A1K2IB74</accession>
<dbReference type="EMBL" id="FPKV01000001">
    <property type="protein sequence ID" value="SFZ89494.1"/>
    <property type="molecule type" value="Genomic_DNA"/>
</dbReference>
<protein>
    <submittedName>
        <fullName evidence="2">CubicO group peptidase, beta-lactamase class C family</fullName>
    </submittedName>
</protein>
<dbReference type="PROSITE" id="PS51257">
    <property type="entry name" value="PROKAR_LIPOPROTEIN"/>
    <property type="match status" value="1"/>
</dbReference>
<name>A0A1K2IB74_9FLAO</name>
<evidence type="ECO:0000313" key="3">
    <source>
        <dbReference type="Proteomes" id="UP000182544"/>
    </source>
</evidence>
<proteinExistence type="predicted"/>